<sequence>MSETLETLLEFKFKMNLHAMEEVIKMMLLVMYIIILFGILLTLFGALRRKETYGKVLLGVGITIVILGIFAIYVITLPLR</sequence>
<keyword evidence="1" id="KW-1133">Transmembrane helix</keyword>
<evidence type="ECO:0000256" key="1">
    <source>
        <dbReference type="SAM" id="Phobius"/>
    </source>
</evidence>
<feature type="transmembrane region" description="Helical" evidence="1">
    <location>
        <begin position="23"/>
        <end position="44"/>
    </location>
</feature>
<accession>A0A101EKG9</accession>
<feature type="transmembrane region" description="Helical" evidence="1">
    <location>
        <begin position="56"/>
        <end position="75"/>
    </location>
</feature>
<proteinExistence type="predicted"/>
<protein>
    <submittedName>
        <fullName evidence="2">Uncharacterized protein</fullName>
    </submittedName>
</protein>
<dbReference type="EMBL" id="LGFD01000061">
    <property type="protein sequence ID" value="KUK16804.1"/>
    <property type="molecule type" value="Genomic_DNA"/>
</dbReference>
<keyword evidence="1" id="KW-0812">Transmembrane</keyword>
<dbReference type="PATRIC" id="fig|172049.5.peg.18"/>
<organism evidence="2 3">
    <name type="scientific">Thermococcus sibiricus</name>
    <dbReference type="NCBI Taxonomy" id="172049"/>
    <lineage>
        <taxon>Archaea</taxon>
        <taxon>Methanobacteriati</taxon>
        <taxon>Methanobacteriota</taxon>
        <taxon>Thermococci</taxon>
        <taxon>Thermococcales</taxon>
        <taxon>Thermococcaceae</taxon>
        <taxon>Thermococcus</taxon>
    </lineage>
</organism>
<comment type="caution">
    <text evidence="2">The sequence shown here is derived from an EMBL/GenBank/DDBJ whole genome shotgun (WGS) entry which is preliminary data.</text>
</comment>
<dbReference type="Proteomes" id="UP000053911">
    <property type="component" value="Unassembled WGS sequence"/>
</dbReference>
<gene>
    <name evidence="2" type="ORF">XD54_1909</name>
</gene>
<evidence type="ECO:0000313" key="3">
    <source>
        <dbReference type="Proteomes" id="UP000053911"/>
    </source>
</evidence>
<evidence type="ECO:0000313" key="2">
    <source>
        <dbReference type="EMBL" id="KUK16804.1"/>
    </source>
</evidence>
<reference evidence="3" key="1">
    <citation type="journal article" date="2015" name="MBio">
        <title>Genome-Resolved Metagenomic Analysis Reveals Roles for Candidate Phyla and Other Microbial Community Members in Biogeochemical Transformations in Oil Reservoirs.</title>
        <authorList>
            <person name="Hu P."/>
            <person name="Tom L."/>
            <person name="Singh A."/>
            <person name="Thomas B.C."/>
            <person name="Baker B.J."/>
            <person name="Piceno Y.M."/>
            <person name="Andersen G.L."/>
            <person name="Banfield J.F."/>
        </authorList>
    </citation>
    <scope>NUCLEOTIDE SEQUENCE [LARGE SCALE GENOMIC DNA]</scope>
</reference>
<dbReference type="AlphaFoldDB" id="A0A101EKG9"/>
<name>A0A101EKG9_9EURY</name>
<keyword evidence="1" id="KW-0472">Membrane</keyword>